<dbReference type="RefSeq" id="WP_238225557.1">
    <property type="nucleotide sequence ID" value="NZ_BPQD01000014.1"/>
</dbReference>
<keyword evidence="2" id="KW-1133">Transmembrane helix</keyword>
<dbReference type="PANTHER" id="PTHR44757:SF2">
    <property type="entry name" value="BIOFILM ARCHITECTURE MAINTENANCE PROTEIN MBAA"/>
    <property type="match status" value="1"/>
</dbReference>
<dbReference type="Pfam" id="PF00563">
    <property type="entry name" value="EAL"/>
    <property type="match status" value="1"/>
</dbReference>
<evidence type="ECO:0000313" key="7">
    <source>
        <dbReference type="Proteomes" id="UP001224644"/>
    </source>
</evidence>
<dbReference type="SUPFAM" id="SSF141868">
    <property type="entry name" value="EAL domain-like"/>
    <property type="match status" value="1"/>
</dbReference>
<dbReference type="Gene3D" id="3.30.70.270">
    <property type="match status" value="1"/>
</dbReference>
<feature type="transmembrane region" description="Helical" evidence="2">
    <location>
        <begin position="176"/>
        <end position="195"/>
    </location>
</feature>
<dbReference type="EMBL" id="JAUFPX010000012">
    <property type="protein sequence ID" value="MDN3591564.1"/>
    <property type="molecule type" value="Genomic_DNA"/>
</dbReference>
<dbReference type="InterPro" id="IPR043128">
    <property type="entry name" value="Rev_trsase/Diguanyl_cyclase"/>
</dbReference>
<feature type="transmembrane region" description="Helical" evidence="2">
    <location>
        <begin position="153"/>
        <end position="170"/>
    </location>
</feature>
<evidence type="ECO:0000256" key="2">
    <source>
        <dbReference type="SAM" id="Phobius"/>
    </source>
</evidence>
<dbReference type="PROSITE" id="PS50883">
    <property type="entry name" value="EAL"/>
    <property type="match status" value="1"/>
</dbReference>
<dbReference type="Gene3D" id="3.30.450.20">
    <property type="entry name" value="PAS domain"/>
    <property type="match status" value="1"/>
</dbReference>
<dbReference type="NCBIfam" id="TIGR00254">
    <property type="entry name" value="GGDEF"/>
    <property type="match status" value="1"/>
</dbReference>
<dbReference type="SUPFAM" id="SSF55073">
    <property type="entry name" value="Nucleotide cyclase"/>
    <property type="match status" value="1"/>
</dbReference>
<protein>
    <submittedName>
        <fullName evidence="6">EAL domain-containing protein</fullName>
    </submittedName>
</protein>
<gene>
    <name evidence="6" type="ORF">QWZ12_13210</name>
</gene>
<dbReference type="CDD" id="cd01949">
    <property type="entry name" value="GGDEF"/>
    <property type="match status" value="1"/>
</dbReference>
<dbReference type="SMART" id="SM00052">
    <property type="entry name" value="EAL"/>
    <property type="match status" value="1"/>
</dbReference>
<keyword evidence="2" id="KW-0812">Transmembrane</keyword>
<evidence type="ECO:0000259" key="5">
    <source>
        <dbReference type="PROSITE" id="PS50887"/>
    </source>
</evidence>
<organism evidence="6 7">
    <name type="scientific">Methylobacterium adhaesivum</name>
    <dbReference type="NCBI Taxonomy" id="333297"/>
    <lineage>
        <taxon>Bacteria</taxon>
        <taxon>Pseudomonadati</taxon>
        <taxon>Pseudomonadota</taxon>
        <taxon>Alphaproteobacteria</taxon>
        <taxon>Hyphomicrobiales</taxon>
        <taxon>Methylobacteriaceae</taxon>
        <taxon>Methylobacterium</taxon>
    </lineage>
</organism>
<accession>A0ABT8BK57</accession>
<reference evidence="7" key="1">
    <citation type="journal article" date="2019" name="Int. J. Syst. Evol. Microbiol.">
        <title>The Global Catalogue of Microorganisms (GCM) 10K type strain sequencing project: providing services to taxonomists for standard genome sequencing and annotation.</title>
        <authorList>
            <consortium name="The Broad Institute Genomics Platform"/>
            <consortium name="The Broad Institute Genome Sequencing Center for Infectious Disease"/>
            <person name="Wu L."/>
            <person name="Ma J."/>
        </authorList>
    </citation>
    <scope>NUCLEOTIDE SEQUENCE [LARGE SCALE GENOMIC DNA]</scope>
    <source>
        <strain evidence="7">CECT 7069</strain>
    </source>
</reference>
<feature type="transmembrane region" description="Helical" evidence="2">
    <location>
        <begin position="102"/>
        <end position="122"/>
    </location>
</feature>
<dbReference type="CDD" id="cd00130">
    <property type="entry name" value="PAS"/>
    <property type="match status" value="1"/>
</dbReference>
<feature type="transmembrane region" description="Helical" evidence="2">
    <location>
        <begin position="60"/>
        <end position="81"/>
    </location>
</feature>
<dbReference type="PANTHER" id="PTHR44757">
    <property type="entry name" value="DIGUANYLATE CYCLASE DGCP"/>
    <property type="match status" value="1"/>
</dbReference>
<feature type="region of interest" description="Disordered" evidence="1">
    <location>
        <begin position="1"/>
        <end position="20"/>
    </location>
</feature>
<dbReference type="PROSITE" id="PS50113">
    <property type="entry name" value="PAC"/>
    <property type="match status" value="1"/>
</dbReference>
<feature type="domain" description="PAC" evidence="3">
    <location>
        <begin position="297"/>
        <end position="348"/>
    </location>
</feature>
<feature type="domain" description="EAL" evidence="4">
    <location>
        <begin position="521"/>
        <end position="770"/>
    </location>
</feature>
<name>A0ABT8BK57_9HYPH</name>
<dbReference type="Pfam" id="PF00990">
    <property type="entry name" value="GGDEF"/>
    <property type="match status" value="1"/>
</dbReference>
<dbReference type="InterPro" id="IPR035919">
    <property type="entry name" value="EAL_sf"/>
</dbReference>
<evidence type="ECO:0000259" key="3">
    <source>
        <dbReference type="PROSITE" id="PS50113"/>
    </source>
</evidence>
<dbReference type="SUPFAM" id="SSF55785">
    <property type="entry name" value="PYP-like sensor domain (PAS domain)"/>
    <property type="match status" value="1"/>
</dbReference>
<dbReference type="CDD" id="cd01948">
    <property type="entry name" value="EAL"/>
    <property type="match status" value="1"/>
</dbReference>
<dbReference type="InterPro" id="IPR035965">
    <property type="entry name" value="PAS-like_dom_sf"/>
</dbReference>
<feature type="transmembrane region" description="Helical" evidence="2">
    <location>
        <begin position="34"/>
        <end position="54"/>
    </location>
</feature>
<keyword evidence="7" id="KW-1185">Reference proteome</keyword>
<dbReference type="Proteomes" id="UP001224644">
    <property type="component" value="Unassembled WGS sequence"/>
</dbReference>
<dbReference type="Gene3D" id="3.20.20.450">
    <property type="entry name" value="EAL domain"/>
    <property type="match status" value="1"/>
</dbReference>
<sequence>MANADRPAEERASPLEHRQRSETQAELLHETLQLASYSAITHVVVVFALAYMFWNDASRLYLQGLCTAVSLIIVATLWTTWHHRNTFRGEVCERAIQRGFRICKALAFALGIAWATMPAVLLPPSSGNFRMVAAAITAGLISDAYVVGPILSVSLLLAAPIVLGAFIGLAGCEAPFGGYVSLLLGVYAVFVFLSVRRMSLLSYQRIWQRIVVQHQGETIGLLLNDFEAGASDWLWETDARGRLCHVPTRMAATLGLSQRVLQDRTLEDLLRDHAAPDGTDAERAALLRAFATRTAFSDLSVRLQTGTGVRWWTLNGKPTLDRHGQFTGYRGVGTDSTDGREAQARIAYLAGHDILTGLPNRAAFQNAVEAACRLRPAGQPQIGLLCLDLDGFKAVNDGHGHGTGDRLLRAVAERLRAVVGDADRVFRLGGDEFAVLQECPRPELAEGLAERIVADVRRPFRVDAAHLEVGVSVGIAYTPGDAQDPASLLSRADLALYSAKAAGKGRWCCFDAGLEDRIVRQRHLDAAMRLALGTEAMQLHYQPLVDLRSERVIGFEALLRWQKPGEGWISPVEMIPIAEASGFVIEIGRWALHRACADALSWPGLQVAVNISSIHVRCPTFYDDVADALARTGIAPERLEIEITESVLLNRETQVLDNLKRLRRRGVRIVLDDFGTGYSSLSYLTDFPFNKVKVDRSFIQDLRDRPEKLAVVEAITTMAHALSMDVTVEGVETRAQSHILGLKNCGTAQGFLYSAARPAAEIDELVRMLNARAEIGRSSRHYGEAAE</sequence>
<dbReference type="SMART" id="SM00267">
    <property type="entry name" value="GGDEF"/>
    <property type="match status" value="1"/>
</dbReference>
<dbReference type="InterPro" id="IPR000014">
    <property type="entry name" value="PAS"/>
</dbReference>
<dbReference type="InterPro" id="IPR001633">
    <property type="entry name" value="EAL_dom"/>
</dbReference>
<proteinExistence type="predicted"/>
<evidence type="ECO:0000256" key="1">
    <source>
        <dbReference type="SAM" id="MobiDB-lite"/>
    </source>
</evidence>
<dbReference type="InterPro" id="IPR000160">
    <property type="entry name" value="GGDEF_dom"/>
</dbReference>
<evidence type="ECO:0000313" key="6">
    <source>
        <dbReference type="EMBL" id="MDN3591564.1"/>
    </source>
</evidence>
<dbReference type="InterPro" id="IPR029787">
    <property type="entry name" value="Nucleotide_cyclase"/>
</dbReference>
<dbReference type="PROSITE" id="PS50887">
    <property type="entry name" value="GGDEF"/>
    <property type="match status" value="1"/>
</dbReference>
<dbReference type="InterPro" id="IPR052155">
    <property type="entry name" value="Biofilm_reg_signaling"/>
</dbReference>
<evidence type="ECO:0000259" key="4">
    <source>
        <dbReference type="PROSITE" id="PS50883"/>
    </source>
</evidence>
<comment type="caution">
    <text evidence="6">The sequence shown here is derived from an EMBL/GenBank/DDBJ whole genome shotgun (WGS) entry which is preliminary data.</text>
</comment>
<feature type="domain" description="GGDEF" evidence="5">
    <location>
        <begin position="380"/>
        <end position="512"/>
    </location>
</feature>
<keyword evidence="2" id="KW-0472">Membrane</keyword>
<dbReference type="InterPro" id="IPR000700">
    <property type="entry name" value="PAS-assoc_C"/>
</dbReference>